<dbReference type="RefSeq" id="WP_130348797.1">
    <property type="nucleotide sequence ID" value="NZ_SGWQ01000019.1"/>
</dbReference>
<dbReference type="Proteomes" id="UP000294257">
    <property type="component" value="Unassembled WGS sequence"/>
</dbReference>
<protein>
    <submittedName>
        <fullName evidence="2">Uncharacterized protein</fullName>
    </submittedName>
</protein>
<name>A0A4Q7KDJ5_9PSEU</name>
<keyword evidence="3" id="KW-1185">Reference proteome</keyword>
<evidence type="ECO:0000313" key="3">
    <source>
        <dbReference type="Proteomes" id="UP000294257"/>
    </source>
</evidence>
<gene>
    <name evidence="2" type="ORF">EV193_11973</name>
</gene>
<reference evidence="2 3" key="1">
    <citation type="submission" date="2019-02" db="EMBL/GenBank/DDBJ databases">
        <title>Genomic Encyclopedia of Type Strains, Phase IV (KMG-IV): sequencing the most valuable type-strain genomes for metagenomic binning, comparative biology and taxonomic classification.</title>
        <authorList>
            <person name="Goeker M."/>
        </authorList>
    </citation>
    <scope>NUCLEOTIDE SEQUENCE [LARGE SCALE GENOMIC DNA]</scope>
    <source>
        <strain evidence="2 3">DSM 101727</strain>
    </source>
</reference>
<organism evidence="2 3">
    <name type="scientific">Herbihabitans rhizosphaerae</name>
    <dbReference type="NCBI Taxonomy" id="1872711"/>
    <lineage>
        <taxon>Bacteria</taxon>
        <taxon>Bacillati</taxon>
        <taxon>Actinomycetota</taxon>
        <taxon>Actinomycetes</taxon>
        <taxon>Pseudonocardiales</taxon>
        <taxon>Pseudonocardiaceae</taxon>
        <taxon>Herbihabitans</taxon>
    </lineage>
</organism>
<dbReference type="OrthoDB" id="3696479at2"/>
<evidence type="ECO:0000256" key="1">
    <source>
        <dbReference type="SAM" id="Phobius"/>
    </source>
</evidence>
<dbReference type="AlphaFoldDB" id="A0A4Q7KDJ5"/>
<comment type="caution">
    <text evidence="2">The sequence shown here is derived from an EMBL/GenBank/DDBJ whole genome shotgun (WGS) entry which is preliminary data.</text>
</comment>
<accession>A0A4Q7KDJ5</accession>
<feature type="transmembrane region" description="Helical" evidence="1">
    <location>
        <begin position="15"/>
        <end position="36"/>
    </location>
</feature>
<keyword evidence="1" id="KW-0472">Membrane</keyword>
<evidence type="ECO:0000313" key="2">
    <source>
        <dbReference type="EMBL" id="RZS29669.1"/>
    </source>
</evidence>
<dbReference type="EMBL" id="SGWQ01000019">
    <property type="protein sequence ID" value="RZS29669.1"/>
    <property type="molecule type" value="Genomic_DNA"/>
</dbReference>
<keyword evidence="1" id="KW-0812">Transmembrane</keyword>
<proteinExistence type="predicted"/>
<sequence length="59" mass="7138">MAGDCRDCSACSAPWVWRMLRVILITWWLWIFKIWLPTCPQCNHMKFRHARRPDGSFKD</sequence>
<keyword evidence="1" id="KW-1133">Transmembrane helix</keyword>